<dbReference type="AlphaFoldDB" id="A0A451ACV5"/>
<name>A0A451ACV5_9GAMM</name>
<protein>
    <submittedName>
        <fullName evidence="2">Uncharacterized protein</fullName>
    </submittedName>
</protein>
<gene>
    <name evidence="2" type="ORF">BECKUNK1418G_GA0071005_103811</name>
    <name evidence="3" type="ORF">BECKUNK1418H_GA0071006_104411</name>
</gene>
<evidence type="ECO:0000313" key="3">
    <source>
        <dbReference type="EMBL" id="VFK70950.1"/>
    </source>
</evidence>
<dbReference type="EMBL" id="CAADGD010000044">
    <property type="protein sequence ID" value="VFK70950.1"/>
    <property type="molecule type" value="Genomic_DNA"/>
</dbReference>
<accession>A0A451ACV5</accession>
<proteinExistence type="predicted"/>
<reference evidence="2" key="1">
    <citation type="submission" date="2019-02" db="EMBL/GenBank/DDBJ databases">
        <authorList>
            <person name="Gruber-Vodicka R. H."/>
            <person name="Seah K. B. B."/>
        </authorList>
    </citation>
    <scope>NUCLEOTIDE SEQUENCE</scope>
    <source>
        <strain evidence="3">BECK_BY19</strain>
        <strain evidence="2">BECK_BY8</strain>
    </source>
</reference>
<dbReference type="EMBL" id="CAADFZ010000038">
    <property type="protein sequence ID" value="VFK63849.1"/>
    <property type="molecule type" value="Genomic_DNA"/>
</dbReference>
<sequence>MTSEPFNPTRPRQKMRMKRKKTTNGNTKSNNKIRFELAVLLGILMLGSIAFFGNAAERPTPRCGDEDAPACICAPEWPGNEIVCSPVVFNGKPKSDD</sequence>
<evidence type="ECO:0000313" key="2">
    <source>
        <dbReference type="EMBL" id="VFK63849.1"/>
    </source>
</evidence>
<evidence type="ECO:0000256" key="1">
    <source>
        <dbReference type="SAM" id="MobiDB-lite"/>
    </source>
</evidence>
<feature type="region of interest" description="Disordered" evidence="1">
    <location>
        <begin position="1"/>
        <end position="29"/>
    </location>
</feature>
<feature type="compositionally biased region" description="Basic residues" evidence="1">
    <location>
        <begin position="11"/>
        <end position="22"/>
    </location>
</feature>
<organism evidence="2">
    <name type="scientific">Candidatus Kentrum sp. UNK</name>
    <dbReference type="NCBI Taxonomy" id="2126344"/>
    <lineage>
        <taxon>Bacteria</taxon>
        <taxon>Pseudomonadati</taxon>
        <taxon>Pseudomonadota</taxon>
        <taxon>Gammaproteobacteria</taxon>
        <taxon>Candidatus Kentrum</taxon>
    </lineage>
</organism>